<dbReference type="RefSeq" id="WP_379513925.1">
    <property type="nucleotide sequence ID" value="NZ_JBHSPA010000014.1"/>
</dbReference>
<proteinExistence type="predicted"/>
<dbReference type="EMBL" id="JBHSPA010000014">
    <property type="protein sequence ID" value="MFC5824402.1"/>
    <property type="molecule type" value="Genomic_DNA"/>
</dbReference>
<evidence type="ECO:0000256" key="2">
    <source>
        <dbReference type="SAM" id="Phobius"/>
    </source>
</evidence>
<evidence type="ECO:0000256" key="3">
    <source>
        <dbReference type="SAM" id="SignalP"/>
    </source>
</evidence>
<evidence type="ECO:0000313" key="4">
    <source>
        <dbReference type="EMBL" id="MFC5824402.1"/>
    </source>
</evidence>
<organism evidence="4 5">
    <name type="scientific">Nonomuraea insulae</name>
    <dbReference type="NCBI Taxonomy" id="1616787"/>
    <lineage>
        <taxon>Bacteria</taxon>
        <taxon>Bacillati</taxon>
        <taxon>Actinomycetota</taxon>
        <taxon>Actinomycetes</taxon>
        <taxon>Streptosporangiales</taxon>
        <taxon>Streptosporangiaceae</taxon>
        <taxon>Nonomuraea</taxon>
    </lineage>
</organism>
<keyword evidence="3" id="KW-0732">Signal</keyword>
<evidence type="ECO:0000256" key="1">
    <source>
        <dbReference type="SAM" id="MobiDB-lite"/>
    </source>
</evidence>
<feature type="compositionally biased region" description="Acidic residues" evidence="1">
    <location>
        <begin position="188"/>
        <end position="209"/>
    </location>
</feature>
<dbReference type="Proteomes" id="UP001596058">
    <property type="component" value="Unassembled WGS sequence"/>
</dbReference>
<protein>
    <submittedName>
        <fullName evidence="4">Uncharacterized protein</fullName>
    </submittedName>
</protein>
<feature type="region of interest" description="Disordered" evidence="1">
    <location>
        <begin position="173"/>
        <end position="241"/>
    </location>
</feature>
<feature type="compositionally biased region" description="Low complexity" evidence="1">
    <location>
        <begin position="210"/>
        <end position="228"/>
    </location>
</feature>
<feature type="chain" id="PRO_5045731987" evidence="3">
    <location>
        <begin position="24"/>
        <end position="268"/>
    </location>
</feature>
<gene>
    <name evidence="4" type="ORF">ACFPZ3_11130</name>
</gene>
<keyword evidence="2" id="KW-0812">Transmembrane</keyword>
<feature type="signal peptide" evidence="3">
    <location>
        <begin position="1"/>
        <end position="23"/>
    </location>
</feature>
<keyword evidence="5" id="KW-1185">Reference proteome</keyword>
<evidence type="ECO:0000313" key="5">
    <source>
        <dbReference type="Proteomes" id="UP001596058"/>
    </source>
</evidence>
<feature type="compositionally biased region" description="Gly residues" evidence="1">
    <location>
        <begin position="229"/>
        <end position="238"/>
    </location>
</feature>
<accession>A0ABW1CG38</accession>
<feature type="transmembrane region" description="Helical" evidence="2">
    <location>
        <begin position="243"/>
        <end position="261"/>
    </location>
</feature>
<feature type="region of interest" description="Disordered" evidence="1">
    <location>
        <begin position="137"/>
        <end position="159"/>
    </location>
</feature>
<name>A0ABW1CG38_9ACTN</name>
<keyword evidence="2" id="KW-0472">Membrane</keyword>
<reference evidence="5" key="1">
    <citation type="journal article" date="2019" name="Int. J. Syst. Evol. Microbiol.">
        <title>The Global Catalogue of Microorganisms (GCM) 10K type strain sequencing project: providing services to taxonomists for standard genome sequencing and annotation.</title>
        <authorList>
            <consortium name="The Broad Institute Genomics Platform"/>
            <consortium name="The Broad Institute Genome Sequencing Center for Infectious Disease"/>
            <person name="Wu L."/>
            <person name="Ma J."/>
        </authorList>
    </citation>
    <scope>NUCLEOTIDE SEQUENCE [LARGE SCALE GENOMIC DNA]</scope>
    <source>
        <strain evidence="5">CCUG 53903</strain>
    </source>
</reference>
<comment type="caution">
    <text evidence="4">The sequence shown here is derived from an EMBL/GenBank/DDBJ whole genome shotgun (WGS) entry which is preliminary data.</text>
</comment>
<keyword evidence="2" id="KW-1133">Transmembrane helix</keyword>
<sequence>MRVQLAVLATAMILLGQPAQASAHEVRRALTDVVEYTCVTTETNETQTIKVRVTLTMPTSTTVGTQLSIGWQGAYAEGTTLRAPITGLDDGTKLYAYAGISNYPGLTSATGVGTLDATTPGEAITLPVTRVDLLTTPDSAGTGTVRPGAINFGTSPTSPAIKCAVQNRDDLTTYQLPVPGNGQGADPDPTDSESPSPEDSETTPDDEETSSSPTSTITTTTTETPAGGADTGAGGEAGPDGRAVMAAGFVIMLAAVIGLRLRRPRRRT</sequence>